<accession>A0A4U5NWC7</accession>
<dbReference type="EMBL" id="AZBU02000003">
    <property type="protein sequence ID" value="TKR87610.1"/>
    <property type="molecule type" value="Genomic_DNA"/>
</dbReference>
<dbReference type="AlphaFoldDB" id="A0A4U5NWC7"/>
<gene>
    <name evidence="1" type="ORF">L596_011982</name>
</gene>
<comment type="caution">
    <text evidence="1">The sequence shown here is derived from an EMBL/GenBank/DDBJ whole genome shotgun (WGS) entry which is preliminary data.</text>
</comment>
<reference evidence="1 2" key="2">
    <citation type="journal article" date="2019" name="G3 (Bethesda)">
        <title>Hybrid Assembly of the Genome of the Entomopathogenic Nematode Steinernema carpocapsae Identifies the X-Chromosome.</title>
        <authorList>
            <person name="Serra L."/>
            <person name="Macchietto M."/>
            <person name="Macias-Munoz A."/>
            <person name="McGill C.J."/>
            <person name="Rodriguez I.M."/>
            <person name="Rodriguez B."/>
            <person name="Murad R."/>
            <person name="Mortazavi A."/>
        </authorList>
    </citation>
    <scope>NUCLEOTIDE SEQUENCE [LARGE SCALE GENOMIC DNA]</scope>
    <source>
        <strain evidence="1 2">ALL</strain>
    </source>
</reference>
<keyword evidence="2" id="KW-1185">Reference proteome</keyword>
<dbReference type="Proteomes" id="UP000298663">
    <property type="component" value="Unassembled WGS sequence"/>
</dbReference>
<name>A0A4U5NWC7_STECR</name>
<evidence type="ECO:0000313" key="1">
    <source>
        <dbReference type="EMBL" id="TKR87610.1"/>
    </source>
</evidence>
<reference evidence="1 2" key="1">
    <citation type="journal article" date="2015" name="Genome Biol.">
        <title>Comparative genomics of Steinernema reveals deeply conserved gene regulatory networks.</title>
        <authorList>
            <person name="Dillman A.R."/>
            <person name="Macchietto M."/>
            <person name="Porter C.F."/>
            <person name="Rogers A."/>
            <person name="Williams B."/>
            <person name="Antoshechkin I."/>
            <person name="Lee M.M."/>
            <person name="Goodwin Z."/>
            <person name="Lu X."/>
            <person name="Lewis E.E."/>
            <person name="Goodrich-Blair H."/>
            <person name="Stock S.P."/>
            <person name="Adams B.J."/>
            <person name="Sternberg P.W."/>
            <person name="Mortazavi A."/>
        </authorList>
    </citation>
    <scope>NUCLEOTIDE SEQUENCE [LARGE SCALE GENOMIC DNA]</scope>
    <source>
        <strain evidence="1 2">ALL</strain>
    </source>
</reference>
<sequence>MLFAEEVNQINVNESVCVFASVSTLFNTAQISFSTKNDSAAILKLSATIALSTFIQPDSPLWAPLFS</sequence>
<protein>
    <submittedName>
        <fullName evidence="1">Uncharacterized protein</fullName>
    </submittedName>
</protein>
<organism evidence="1 2">
    <name type="scientific">Steinernema carpocapsae</name>
    <name type="common">Entomopathogenic nematode</name>
    <dbReference type="NCBI Taxonomy" id="34508"/>
    <lineage>
        <taxon>Eukaryota</taxon>
        <taxon>Metazoa</taxon>
        <taxon>Ecdysozoa</taxon>
        <taxon>Nematoda</taxon>
        <taxon>Chromadorea</taxon>
        <taxon>Rhabditida</taxon>
        <taxon>Tylenchina</taxon>
        <taxon>Panagrolaimomorpha</taxon>
        <taxon>Strongyloidoidea</taxon>
        <taxon>Steinernematidae</taxon>
        <taxon>Steinernema</taxon>
    </lineage>
</organism>
<proteinExistence type="predicted"/>
<evidence type="ECO:0000313" key="2">
    <source>
        <dbReference type="Proteomes" id="UP000298663"/>
    </source>
</evidence>